<keyword evidence="1" id="KW-0812">Transmembrane</keyword>
<name>A0A955I8A4_9BACT</name>
<reference evidence="2" key="2">
    <citation type="journal article" date="2021" name="Microbiome">
        <title>Successional dynamics and alternative stable states in a saline activated sludge microbial community over 9 years.</title>
        <authorList>
            <person name="Wang Y."/>
            <person name="Ye J."/>
            <person name="Ju F."/>
            <person name="Liu L."/>
            <person name="Boyd J.A."/>
            <person name="Deng Y."/>
            <person name="Parks D.H."/>
            <person name="Jiang X."/>
            <person name="Yin X."/>
            <person name="Woodcroft B.J."/>
            <person name="Tyson G.W."/>
            <person name="Hugenholtz P."/>
            <person name="Polz M.F."/>
            <person name="Zhang T."/>
        </authorList>
    </citation>
    <scope>NUCLEOTIDE SEQUENCE</scope>
    <source>
        <strain evidence="2">HKST-UBA15</strain>
    </source>
</reference>
<evidence type="ECO:0000313" key="2">
    <source>
        <dbReference type="EMBL" id="MCA9379814.1"/>
    </source>
</evidence>
<dbReference type="Proteomes" id="UP000745577">
    <property type="component" value="Unassembled WGS sequence"/>
</dbReference>
<proteinExistence type="predicted"/>
<sequence>MKITNNDKILIIAFIVLGFLTRTIFTIGPNVEFVTIASLGAGYFMNNKKLALIVPLVIMALSDAVIGNTSIFIFTWSAFLLTPIIGIALSKINIQKSTAYPALVGLSGSILSVIIFFLWTNFGVVVTTAMYPDTISGLINSYINALPFLKNQLYGNMIFAPMIFTLVALARDFYEDKFRNLKEAIS</sequence>
<feature type="transmembrane region" description="Helical" evidence="1">
    <location>
        <begin position="51"/>
        <end position="81"/>
    </location>
</feature>
<dbReference type="Pfam" id="PF20221">
    <property type="entry name" value="DUF6580"/>
    <property type="match status" value="1"/>
</dbReference>
<organism evidence="2 3">
    <name type="scientific">Candidatus Dojkabacteria bacterium</name>
    <dbReference type="NCBI Taxonomy" id="2099670"/>
    <lineage>
        <taxon>Bacteria</taxon>
        <taxon>Candidatus Dojkabacteria</taxon>
    </lineage>
</organism>
<evidence type="ECO:0000313" key="3">
    <source>
        <dbReference type="Proteomes" id="UP000745577"/>
    </source>
</evidence>
<comment type="caution">
    <text evidence="2">The sequence shown here is derived from an EMBL/GenBank/DDBJ whole genome shotgun (WGS) entry which is preliminary data.</text>
</comment>
<feature type="transmembrane region" description="Helical" evidence="1">
    <location>
        <begin position="153"/>
        <end position="174"/>
    </location>
</feature>
<evidence type="ECO:0000256" key="1">
    <source>
        <dbReference type="SAM" id="Phobius"/>
    </source>
</evidence>
<keyword evidence="1" id="KW-1133">Transmembrane helix</keyword>
<dbReference type="AlphaFoldDB" id="A0A955I8A4"/>
<feature type="transmembrane region" description="Helical" evidence="1">
    <location>
        <begin position="102"/>
        <end position="122"/>
    </location>
</feature>
<dbReference type="EMBL" id="JAGQLL010000014">
    <property type="protein sequence ID" value="MCA9379814.1"/>
    <property type="molecule type" value="Genomic_DNA"/>
</dbReference>
<keyword evidence="1" id="KW-0472">Membrane</keyword>
<feature type="transmembrane region" description="Helical" evidence="1">
    <location>
        <begin position="9"/>
        <end position="31"/>
    </location>
</feature>
<gene>
    <name evidence="2" type="ORF">KC675_01400</name>
</gene>
<accession>A0A955I8A4</accession>
<dbReference type="InterPro" id="IPR046487">
    <property type="entry name" value="DUF6580"/>
</dbReference>
<protein>
    <submittedName>
        <fullName evidence="2">Uncharacterized protein</fullName>
    </submittedName>
</protein>
<reference evidence="2" key="1">
    <citation type="submission" date="2020-04" db="EMBL/GenBank/DDBJ databases">
        <authorList>
            <person name="Zhang T."/>
        </authorList>
    </citation>
    <scope>NUCLEOTIDE SEQUENCE</scope>
    <source>
        <strain evidence="2">HKST-UBA15</strain>
    </source>
</reference>